<gene>
    <name evidence="5" type="ORF">KP509_10G018700</name>
</gene>
<keyword evidence="1" id="KW-0863">Zinc-finger</keyword>
<keyword evidence="1" id="KW-0862">Zinc</keyword>
<keyword evidence="3" id="KW-1133">Transmembrane helix</keyword>
<dbReference type="Proteomes" id="UP000825935">
    <property type="component" value="Chromosome 10"/>
</dbReference>
<keyword evidence="3" id="KW-0472">Membrane</keyword>
<dbReference type="OMA" id="CYNGERR"/>
<feature type="region of interest" description="Disordered" evidence="2">
    <location>
        <begin position="96"/>
        <end position="120"/>
    </location>
</feature>
<evidence type="ECO:0000256" key="1">
    <source>
        <dbReference type="PROSITE-ProRule" id="PRU00175"/>
    </source>
</evidence>
<proteinExistence type="predicted"/>
<feature type="region of interest" description="Disordered" evidence="2">
    <location>
        <begin position="48"/>
        <end position="69"/>
    </location>
</feature>
<evidence type="ECO:0000256" key="3">
    <source>
        <dbReference type="SAM" id="Phobius"/>
    </source>
</evidence>
<dbReference type="OrthoDB" id="8062037at2759"/>
<feature type="transmembrane region" description="Helical" evidence="3">
    <location>
        <begin position="12"/>
        <end position="31"/>
    </location>
</feature>
<dbReference type="SMART" id="SM00184">
    <property type="entry name" value="RING"/>
    <property type="match status" value="1"/>
</dbReference>
<comment type="caution">
    <text evidence="5">The sequence shown here is derived from an EMBL/GenBank/DDBJ whole genome shotgun (WGS) entry which is preliminary data.</text>
</comment>
<name>A0A8T2U2J0_CERRI</name>
<reference evidence="5" key="1">
    <citation type="submission" date="2021-08" db="EMBL/GenBank/DDBJ databases">
        <title>WGS assembly of Ceratopteris richardii.</title>
        <authorList>
            <person name="Marchant D.B."/>
            <person name="Chen G."/>
            <person name="Jenkins J."/>
            <person name="Shu S."/>
            <person name="Leebens-Mack J."/>
            <person name="Grimwood J."/>
            <person name="Schmutz J."/>
            <person name="Soltis P."/>
            <person name="Soltis D."/>
            <person name="Chen Z.-H."/>
        </authorList>
    </citation>
    <scope>NUCLEOTIDE SEQUENCE</scope>
    <source>
        <strain evidence="5">Whitten #5841</strain>
        <tissue evidence="5">Leaf</tissue>
    </source>
</reference>
<dbReference type="InterPro" id="IPR013083">
    <property type="entry name" value="Znf_RING/FYVE/PHD"/>
</dbReference>
<evidence type="ECO:0000313" key="5">
    <source>
        <dbReference type="EMBL" id="KAH7426829.1"/>
    </source>
</evidence>
<dbReference type="PANTHER" id="PTHR45676">
    <property type="entry name" value="RING-H2 FINGER PROTEIN ATL51-RELATED"/>
    <property type="match status" value="1"/>
</dbReference>
<dbReference type="PANTHER" id="PTHR45676:SF182">
    <property type="entry name" value="RING-TYPE E3 UBIQUITIN TRANSFERASE"/>
    <property type="match status" value="1"/>
</dbReference>
<dbReference type="GO" id="GO:0008270">
    <property type="term" value="F:zinc ion binding"/>
    <property type="evidence" value="ECO:0007669"/>
    <property type="project" value="UniProtKB-KW"/>
</dbReference>
<evidence type="ECO:0000259" key="4">
    <source>
        <dbReference type="PROSITE" id="PS50089"/>
    </source>
</evidence>
<dbReference type="InterPro" id="IPR001841">
    <property type="entry name" value="Znf_RING"/>
</dbReference>
<keyword evidence="3" id="KW-0812">Transmembrane</keyword>
<keyword evidence="1" id="KW-0479">Metal-binding</keyword>
<feature type="compositionally biased region" description="Low complexity" evidence="2">
    <location>
        <begin position="50"/>
        <end position="69"/>
    </location>
</feature>
<keyword evidence="6" id="KW-1185">Reference proteome</keyword>
<evidence type="ECO:0000313" key="6">
    <source>
        <dbReference type="Proteomes" id="UP000825935"/>
    </source>
</evidence>
<dbReference type="AlphaFoldDB" id="A0A8T2U2J0"/>
<feature type="compositionally biased region" description="Polar residues" evidence="2">
    <location>
        <begin position="96"/>
        <end position="113"/>
    </location>
</feature>
<dbReference type="EMBL" id="CM035415">
    <property type="protein sequence ID" value="KAH7426829.1"/>
    <property type="molecule type" value="Genomic_DNA"/>
</dbReference>
<accession>A0A8T2U2J0</accession>
<dbReference type="Pfam" id="PF13639">
    <property type="entry name" value="zf-RING_2"/>
    <property type="match status" value="1"/>
</dbReference>
<sequence length="190" mass="20799">MFDLAARRNPVHHLFAFFLIISIATVCWCCWRRGRSLQRRQELLPRRALSHTATSPTAPSSPLSSAAPTLTHASTRLDPHTAALLPVISYRAHPNTHTGEFSSPGTDNDQQTYYGDADDSSSHSYDSSGLAIKNSDCAICLSSFDNGTLVIVLPSCNHGYHPSCINQWVQSHKDCPVCRTEISLSVATMS</sequence>
<dbReference type="Gene3D" id="3.30.40.10">
    <property type="entry name" value="Zinc/RING finger domain, C3HC4 (zinc finger)"/>
    <property type="match status" value="1"/>
</dbReference>
<dbReference type="SUPFAM" id="SSF57850">
    <property type="entry name" value="RING/U-box"/>
    <property type="match status" value="1"/>
</dbReference>
<feature type="domain" description="RING-type" evidence="4">
    <location>
        <begin position="137"/>
        <end position="179"/>
    </location>
</feature>
<organism evidence="5 6">
    <name type="scientific">Ceratopteris richardii</name>
    <name type="common">Triangle waterfern</name>
    <dbReference type="NCBI Taxonomy" id="49495"/>
    <lineage>
        <taxon>Eukaryota</taxon>
        <taxon>Viridiplantae</taxon>
        <taxon>Streptophyta</taxon>
        <taxon>Embryophyta</taxon>
        <taxon>Tracheophyta</taxon>
        <taxon>Polypodiopsida</taxon>
        <taxon>Polypodiidae</taxon>
        <taxon>Polypodiales</taxon>
        <taxon>Pteridineae</taxon>
        <taxon>Pteridaceae</taxon>
        <taxon>Parkerioideae</taxon>
        <taxon>Ceratopteris</taxon>
    </lineage>
</organism>
<dbReference type="GO" id="GO:0016567">
    <property type="term" value="P:protein ubiquitination"/>
    <property type="evidence" value="ECO:0007669"/>
    <property type="project" value="TreeGrafter"/>
</dbReference>
<evidence type="ECO:0000256" key="2">
    <source>
        <dbReference type="SAM" id="MobiDB-lite"/>
    </source>
</evidence>
<protein>
    <recommendedName>
        <fullName evidence="4">RING-type domain-containing protein</fullName>
    </recommendedName>
</protein>
<dbReference type="SMART" id="SM01197">
    <property type="entry name" value="FANCL_C"/>
    <property type="match status" value="1"/>
</dbReference>
<dbReference type="PROSITE" id="PS50089">
    <property type="entry name" value="ZF_RING_2"/>
    <property type="match status" value="1"/>
</dbReference>